<feature type="transmembrane region" description="Helical" evidence="2">
    <location>
        <begin position="124"/>
        <end position="143"/>
    </location>
</feature>
<feature type="transmembrane region" description="Helical" evidence="2">
    <location>
        <begin position="244"/>
        <end position="261"/>
    </location>
</feature>
<name>A0A5J6VHQ9_9VIRU</name>
<sequence length="483" mass="54943">MEPILTEILQLVAATIFISCYGFLRSNSGLFNKFTNIIIEILCGASSGFLLLTKKKLNNKQSSLLSVVSIVSFVIFMISPLPNRRLWHYNRIIGPLFDYAQIPLTIFIFMVAHGRRFKNQIIPGFIATISFIVWWSSCLGLLADNNIIKINQDNFEFFASAMFTILWVFARVFKIINPIFSNIMSNTTSISMIGYAFGLLTTRLLLIMNENTPTIHRLGQLVLATSTFLYTFNINKTLSIGAPLLKYGISFLMLITMNMSMTTHNHIMKKKSYGNILRHLIITLYYIATYYKTNNSDGRVVISANLSYVLTTFFYGSQVIDRLISMLETYDRSNLDCRQYGVKNTRDTTNTRDTNTIDTNTIDTNTIDTNTIDTNNDDDTNKDTNNDDDPPLPFTDRIINFAWVTTIYTTLIWRRYYKTPYKYINVIMNLNLISVSLASSGLILTKVGLTLGKQGAQIISILIMLSLILGVVKNIREIFNTVD</sequence>
<evidence type="ECO:0000256" key="2">
    <source>
        <dbReference type="SAM" id="Phobius"/>
    </source>
</evidence>
<feature type="transmembrane region" description="Helical" evidence="2">
    <location>
        <begin position="64"/>
        <end position="81"/>
    </location>
</feature>
<keyword evidence="2" id="KW-0812">Transmembrane</keyword>
<proteinExistence type="predicted"/>
<feature type="transmembrane region" description="Helical" evidence="2">
    <location>
        <begin position="188"/>
        <end position="208"/>
    </location>
</feature>
<keyword evidence="2" id="KW-1133">Transmembrane helix</keyword>
<organism evidence="3">
    <name type="scientific">Megaviridae environmental sample</name>
    <dbReference type="NCBI Taxonomy" id="1737588"/>
    <lineage>
        <taxon>Viruses</taxon>
        <taxon>Varidnaviria</taxon>
        <taxon>Bamfordvirae</taxon>
        <taxon>Nucleocytoviricota</taxon>
        <taxon>Megaviricetes</taxon>
        <taxon>Imitervirales</taxon>
        <taxon>Mimiviridae</taxon>
        <taxon>environmental samples</taxon>
    </lineage>
</organism>
<feature type="region of interest" description="Disordered" evidence="1">
    <location>
        <begin position="368"/>
        <end position="389"/>
    </location>
</feature>
<feature type="transmembrane region" description="Helical" evidence="2">
    <location>
        <begin position="93"/>
        <end position="112"/>
    </location>
</feature>
<feature type="transmembrane region" description="Helical" evidence="2">
    <location>
        <begin position="155"/>
        <end position="176"/>
    </location>
</feature>
<feature type="transmembrane region" description="Helical" evidence="2">
    <location>
        <begin position="455"/>
        <end position="472"/>
    </location>
</feature>
<feature type="transmembrane region" description="Helical" evidence="2">
    <location>
        <begin position="273"/>
        <end position="291"/>
    </location>
</feature>
<protein>
    <submittedName>
        <fullName evidence="3">Uncharacterized protein</fullName>
    </submittedName>
</protein>
<reference evidence="3" key="1">
    <citation type="journal article" date="2019" name="Philos. Trans. R. Soc. Lond., B, Biol. Sci.">
        <title>Targeted metagenomic recovery of four divergent viruses reveals shared and distinctive characteristics of giant viruses of marine eukaryotes.</title>
        <authorList>
            <person name="Needham D.M."/>
            <person name="Poirier C."/>
            <person name="Hehenberger E."/>
            <person name="Jimenez V."/>
            <person name="Swalwell J.E."/>
            <person name="Santoro A.E."/>
            <person name="Worden A.Z."/>
        </authorList>
    </citation>
    <scope>NUCLEOTIDE SEQUENCE</scope>
    <source>
        <strain evidence="3">OPacV-662</strain>
    </source>
</reference>
<dbReference type="EMBL" id="MN448270">
    <property type="protein sequence ID" value="QFG73735.1"/>
    <property type="molecule type" value="Genomic_DNA"/>
</dbReference>
<evidence type="ECO:0000313" key="3">
    <source>
        <dbReference type="EMBL" id="QFG73735.1"/>
    </source>
</evidence>
<feature type="transmembrane region" description="Helical" evidence="2">
    <location>
        <begin position="30"/>
        <end position="52"/>
    </location>
</feature>
<feature type="transmembrane region" description="Helical" evidence="2">
    <location>
        <begin position="429"/>
        <end position="449"/>
    </location>
</feature>
<accession>A0A5J6VHQ9</accession>
<evidence type="ECO:0000256" key="1">
    <source>
        <dbReference type="SAM" id="MobiDB-lite"/>
    </source>
</evidence>
<feature type="transmembrane region" description="Helical" evidence="2">
    <location>
        <begin position="7"/>
        <end position="24"/>
    </location>
</feature>
<keyword evidence="2" id="KW-0472">Membrane</keyword>